<keyword evidence="3 6" id="KW-0812">Transmembrane</keyword>
<dbReference type="AlphaFoldDB" id="A0A1I1KFQ1"/>
<evidence type="ECO:0000313" key="7">
    <source>
        <dbReference type="EMBL" id="SFC59794.1"/>
    </source>
</evidence>
<dbReference type="GO" id="GO:0005886">
    <property type="term" value="C:plasma membrane"/>
    <property type="evidence" value="ECO:0007669"/>
    <property type="project" value="UniProtKB-SubCell"/>
</dbReference>
<keyword evidence="4 6" id="KW-1133">Transmembrane helix</keyword>
<feature type="transmembrane region" description="Helical" evidence="6">
    <location>
        <begin position="122"/>
        <end position="143"/>
    </location>
</feature>
<protein>
    <submittedName>
        <fullName evidence="7">Membrane protein involved in the export of O-antigen and teichoic acid</fullName>
    </submittedName>
</protein>
<proteinExistence type="predicted"/>
<dbReference type="InterPro" id="IPR002797">
    <property type="entry name" value="Polysacc_synth"/>
</dbReference>
<feature type="transmembrane region" description="Helical" evidence="6">
    <location>
        <begin position="12"/>
        <end position="30"/>
    </location>
</feature>
<keyword evidence="2" id="KW-1003">Cell membrane</keyword>
<dbReference type="PANTHER" id="PTHR30250">
    <property type="entry name" value="PST FAMILY PREDICTED COLANIC ACID TRANSPORTER"/>
    <property type="match status" value="1"/>
</dbReference>
<name>A0A1I1KFQ1_9GAMM</name>
<dbReference type="Proteomes" id="UP000199046">
    <property type="component" value="Unassembled WGS sequence"/>
</dbReference>
<feature type="transmembrane region" description="Helical" evidence="6">
    <location>
        <begin position="220"/>
        <end position="241"/>
    </location>
</feature>
<feature type="transmembrane region" description="Helical" evidence="6">
    <location>
        <begin position="403"/>
        <end position="426"/>
    </location>
</feature>
<feature type="transmembrane region" description="Helical" evidence="6">
    <location>
        <begin position="190"/>
        <end position="208"/>
    </location>
</feature>
<evidence type="ECO:0000256" key="6">
    <source>
        <dbReference type="SAM" id="Phobius"/>
    </source>
</evidence>
<sequence>MSVKANALANYAGQLYTTLIGIVVYPFYLAWMGEEAYGLVGFFIVLQAWLGLFDMGMSPTLSRETARAATHQGEQWQQLRGLVRSLEIVFLGLAVVIMVSITLGSDWLAAHWLKVETLSHDEVTWCIVLMGLMVGMRWVASLYRSGIQGLERQVSLNVVNVVIATCKFVGVLLILQFVSTQPSAYFEYQIVIALLELVVLGVMFYRLLGGHEQWQGFSWAVLRPVLPFAGGVAYTAGIWVLMTQLDKLLLSSFLPLSEYGYFTLVVVVANAIMTLTMPISRALMPRMTGLLASQEEAQMLRLYRHASQFIAATLLPVAGMVALYGGQLLYAWTGNMEAAQWGAPILLWYALGNGLLAIGAFQYYLQYAHGRLRLHVIYNTVSVLIVVPVVVVAAWQWQAIGVAVAWCAFRLLSFLLWTPFVHARFAPGIHCDWMTRDVLPCAVTTALMLLLYQGLGISLWSLSRPWIFVSLMGMGIAILLVNAVVSPVGRDMIIRRVQERKHARATH</sequence>
<evidence type="ECO:0000313" key="8">
    <source>
        <dbReference type="Proteomes" id="UP000199046"/>
    </source>
</evidence>
<dbReference type="OrthoDB" id="653189at2"/>
<evidence type="ECO:0000256" key="4">
    <source>
        <dbReference type="ARBA" id="ARBA00022989"/>
    </source>
</evidence>
<keyword evidence="5 6" id="KW-0472">Membrane</keyword>
<dbReference type="EMBL" id="FOLY01000004">
    <property type="protein sequence ID" value="SFC59794.1"/>
    <property type="molecule type" value="Genomic_DNA"/>
</dbReference>
<evidence type="ECO:0000256" key="2">
    <source>
        <dbReference type="ARBA" id="ARBA00022475"/>
    </source>
</evidence>
<reference evidence="8" key="1">
    <citation type="submission" date="2016-10" db="EMBL/GenBank/DDBJ databases">
        <authorList>
            <person name="Varghese N."/>
            <person name="Submissions S."/>
        </authorList>
    </citation>
    <scope>NUCLEOTIDE SEQUENCE [LARGE SCALE GENOMIC DNA]</scope>
    <source>
        <strain evidence="8">DSM 23439</strain>
    </source>
</reference>
<organism evidence="7 8">
    <name type="scientific">Kushneria avicenniae</name>
    <dbReference type="NCBI Taxonomy" id="402385"/>
    <lineage>
        <taxon>Bacteria</taxon>
        <taxon>Pseudomonadati</taxon>
        <taxon>Pseudomonadota</taxon>
        <taxon>Gammaproteobacteria</taxon>
        <taxon>Oceanospirillales</taxon>
        <taxon>Halomonadaceae</taxon>
        <taxon>Kushneria</taxon>
    </lineage>
</organism>
<evidence type="ECO:0000256" key="1">
    <source>
        <dbReference type="ARBA" id="ARBA00004651"/>
    </source>
</evidence>
<dbReference type="InterPro" id="IPR050833">
    <property type="entry name" value="Poly_Biosynth_Transport"/>
</dbReference>
<feature type="transmembrane region" description="Helical" evidence="6">
    <location>
        <begin position="466"/>
        <end position="485"/>
    </location>
</feature>
<dbReference type="RefSeq" id="WP_090133454.1">
    <property type="nucleotide sequence ID" value="NZ_FOLY01000004.1"/>
</dbReference>
<feature type="transmembrane region" description="Helical" evidence="6">
    <location>
        <begin position="345"/>
        <end position="364"/>
    </location>
</feature>
<dbReference type="STRING" id="402385.SAMN05421848_1953"/>
<dbReference type="PANTHER" id="PTHR30250:SF26">
    <property type="entry name" value="PSMA PROTEIN"/>
    <property type="match status" value="1"/>
</dbReference>
<feature type="transmembrane region" description="Helical" evidence="6">
    <location>
        <begin position="88"/>
        <end position="110"/>
    </location>
</feature>
<gene>
    <name evidence="7" type="ORF">SAMN05421848_1953</name>
</gene>
<feature type="transmembrane region" description="Helical" evidence="6">
    <location>
        <begin position="376"/>
        <end position="397"/>
    </location>
</feature>
<feature type="transmembrane region" description="Helical" evidence="6">
    <location>
        <begin position="309"/>
        <end position="333"/>
    </location>
</feature>
<evidence type="ECO:0000256" key="3">
    <source>
        <dbReference type="ARBA" id="ARBA00022692"/>
    </source>
</evidence>
<feature type="transmembrane region" description="Helical" evidence="6">
    <location>
        <begin position="438"/>
        <end position="460"/>
    </location>
</feature>
<keyword evidence="8" id="KW-1185">Reference proteome</keyword>
<accession>A0A1I1KFQ1</accession>
<comment type="subcellular location">
    <subcellularLocation>
        <location evidence="1">Cell membrane</location>
        <topology evidence="1">Multi-pass membrane protein</topology>
    </subcellularLocation>
</comment>
<feature type="transmembrane region" description="Helical" evidence="6">
    <location>
        <begin position="261"/>
        <end position="279"/>
    </location>
</feature>
<evidence type="ECO:0000256" key="5">
    <source>
        <dbReference type="ARBA" id="ARBA00023136"/>
    </source>
</evidence>
<feature type="transmembrane region" description="Helical" evidence="6">
    <location>
        <begin position="36"/>
        <end position="53"/>
    </location>
</feature>
<feature type="transmembrane region" description="Helical" evidence="6">
    <location>
        <begin position="155"/>
        <end position="178"/>
    </location>
</feature>
<dbReference type="Pfam" id="PF01943">
    <property type="entry name" value="Polysacc_synt"/>
    <property type="match status" value="1"/>
</dbReference>